<evidence type="ECO:0000313" key="1">
    <source>
        <dbReference type="EMBL" id="GMF40529.1"/>
    </source>
</evidence>
<protein>
    <submittedName>
        <fullName evidence="1">Unnamed protein product</fullName>
    </submittedName>
</protein>
<evidence type="ECO:0000313" key="2">
    <source>
        <dbReference type="Proteomes" id="UP001165121"/>
    </source>
</evidence>
<dbReference type="EMBL" id="BSXT01001253">
    <property type="protein sequence ID" value="GMF40529.1"/>
    <property type="molecule type" value="Genomic_DNA"/>
</dbReference>
<keyword evidence="2" id="KW-1185">Reference proteome</keyword>
<dbReference type="Proteomes" id="UP001165121">
    <property type="component" value="Unassembled WGS sequence"/>
</dbReference>
<sequence length="160" mass="17794">MSKSSGRRIHDLSYPEDTFINDCTDQGSIIKPAYTHCNVLATEILRVKLNHPGARIHAMAGDVVAAFRDIIIHRNSVYLFAGYIEQDDIIVIELAAPFRWSGSPGFYKIAGGAIAHVHGSRTTKQLPIGFFKYRWVDDHINVVADVDAAVMTRTDHFATP</sequence>
<organism evidence="1 2">
    <name type="scientific">Phytophthora fragariaefolia</name>
    <dbReference type="NCBI Taxonomy" id="1490495"/>
    <lineage>
        <taxon>Eukaryota</taxon>
        <taxon>Sar</taxon>
        <taxon>Stramenopiles</taxon>
        <taxon>Oomycota</taxon>
        <taxon>Peronosporomycetes</taxon>
        <taxon>Peronosporales</taxon>
        <taxon>Peronosporaceae</taxon>
        <taxon>Phytophthora</taxon>
    </lineage>
</organism>
<comment type="caution">
    <text evidence="1">The sequence shown here is derived from an EMBL/GenBank/DDBJ whole genome shotgun (WGS) entry which is preliminary data.</text>
</comment>
<dbReference type="OrthoDB" id="91707at2759"/>
<dbReference type="AlphaFoldDB" id="A0A9W6XKU6"/>
<gene>
    <name evidence="1" type="ORF">Pfra01_001246900</name>
</gene>
<name>A0A9W6XKU6_9STRA</name>
<accession>A0A9W6XKU6</accession>
<reference evidence="1" key="1">
    <citation type="submission" date="2023-04" db="EMBL/GenBank/DDBJ databases">
        <title>Phytophthora fragariaefolia NBRC 109709.</title>
        <authorList>
            <person name="Ichikawa N."/>
            <person name="Sato H."/>
            <person name="Tonouchi N."/>
        </authorList>
    </citation>
    <scope>NUCLEOTIDE SEQUENCE</scope>
    <source>
        <strain evidence="1">NBRC 109709</strain>
    </source>
</reference>
<proteinExistence type="predicted"/>